<evidence type="ECO:0000313" key="2">
    <source>
        <dbReference type="EMBL" id="KAG5296213.1"/>
    </source>
</evidence>
<organism evidence="2 3">
    <name type="scientific">Ajellomyces capsulatus</name>
    <name type="common">Darling's disease fungus</name>
    <name type="synonym">Histoplasma capsulatum</name>
    <dbReference type="NCBI Taxonomy" id="5037"/>
    <lineage>
        <taxon>Eukaryota</taxon>
        <taxon>Fungi</taxon>
        <taxon>Dikarya</taxon>
        <taxon>Ascomycota</taxon>
        <taxon>Pezizomycotina</taxon>
        <taxon>Eurotiomycetes</taxon>
        <taxon>Eurotiomycetidae</taxon>
        <taxon>Onygenales</taxon>
        <taxon>Ajellomycetaceae</taxon>
        <taxon>Histoplasma</taxon>
    </lineage>
</organism>
<evidence type="ECO:0000313" key="3">
    <source>
        <dbReference type="Proteomes" id="UP000670092"/>
    </source>
</evidence>
<name>A0A8H7YTY7_AJECA</name>
<sequence>MVTVFPAFFGARMDRQKTVNTIEDTETSISYFLQTWTQHFDRYTARRKSFGRSRTETDTALHSRGLSSKKLQEIQMNRSNA</sequence>
<comment type="caution">
    <text evidence="2">The sequence shown here is derived from an EMBL/GenBank/DDBJ whole genome shotgun (WGS) entry which is preliminary data.</text>
</comment>
<gene>
    <name evidence="2" type="ORF">I7I52_06788</name>
</gene>
<dbReference type="AlphaFoldDB" id="A0A8H7YTY7"/>
<proteinExistence type="predicted"/>
<evidence type="ECO:0000256" key="1">
    <source>
        <dbReference type="SAM" id="MobiDB-lite"/>
    </source>
</evidence>
<reference evidence="2 3" key="1">
    <citation type="submission" date="2021-01" db="EMBL/GenBank/DDBJ databases">
        <title>Chromosome-level genome assembly of a human fungal pathogen reveals clustering of transcriptionally co-regulated genes.</title>
        <authorList>
            <person name="Voorhies M."/>
            <person name="Cohen S."/>
            <person name="Shea T.P."/>
            <person name="Petrus S."/>
            <person name="Munoz J.F."/>
            <person name="Poplawski S."/>
            <person name="Goldman W.E."/>
            <person name="Michael T."/>
            <person name="Cuomo C.A."/>
            <person name="Sil A."/>
            <person name="Beyhan S."/>
        </authorList>
    </citation>
    <scope>NUCLEOTIDE SEQUENCE [LARGE SCALE GENOMIC DNA]</scope>
    <source>
        <strain evidence="2 3">G184AR</strain>
    </source>
</reference>
<dbReference type="EMBL" id="JAEVHI010000003">
    <property type="protein sequence ID" value="KAG5296213.1"/>
    <property type="molecule type" value="Genomic_DNA"/>
</dbReference>
<feature type="region of interest" description="Disordered" evidence="1">
    <location>
        <begin position="49"/>
        <end position="81"/>
    </location>
</feature>
<dbReference type="VEuPathDB" id="FungiDB:I7I52_06788"/>
<dbReference type="Proteomes" id="UP000670092">
    <property type="component" value="Unassembled WGS sequence"/>
</dbReference>
<protein>
    <submittedName>
        <fullName evidence="2">Uncharacterized protein</fullName>
    </submittedName>
</protein>
<accession>A0A8H7YTY7</accession>